<feature type="transmembrane region" description="Helical" evidence="4">
    <location>
        <begin position="283"/>
        <end position="302"/>
    </location>
</feature>
<keyword evidence="1 4" id="KW-0812">Transmembrane</keyword>
<feature type="transmembrane region" description="Helical" evidence="4">
    <location>
        <begin position="371"/>
        <end position="392"/>
    </location>
</feature>
<evidence type="ECO:0000313" key="9">
    <source>
        <dbReference type="Proteomes" id="UP000434925"/>
    </source>
</evidence>
<evidence type="ECO:0000256" key="2">
    <source>
        <dbReference type="ARBA" id="ARBA00022989"/>
    </source>
</evidence>
<evidence type="ECO:0000256" key="4">
    <source>
        <dbReference type="SAM" id="Phobius"/>
    </source>
</evidence>
<dbReference type="AlphaFoldDB" id="A0A1H2A2N8"/>
<dbReference type="PANTHER" id="PTHR23523:SF2">
    <property type="entry name" value="2-NITROIMIDAZOLE TRANSPORTER"/>
    <property type="match status" value="1"/>
</dbReference>
<sequence length="398" mass="42014">MDTSIASPQVNATAAQSWLLWAGFILVSLNLRLIFTTVGPLLENLQLGFTSTLLVTTLPLALLGIFSMAGVRLRQWLGEERALFFALILLSVGCSVRGLGEVGLIVGTIVGSAGIAVMNVIMPVLARKRFGPQRMGMVMGVYALMLGAGAVLGASASLPLFQLLGTDQASAFHSLGLWAVPASLALLLWLPQLRHAGPHRPSGGYTGLSVNVYRNPTAWAITLFFGLQVLNLFVFLPWMPTLLKDRGTSLTTAALIFSLSQLSLMVASFVTPLLAARTQDHRLYIASIILLCLAGTLGLMYAPLGSSVLWACLLGFGQGAGLSLGAFLFVGKASSIDTATRISAMAQTVGYLIAVAGPLVVGAIYQRTGDWNLPVQMLAGILLIELVVALPAGRNVKV</sequence>
<feature type="transmembrane region" description="Helical" evidence="4">
    <location>
        <begin position="18"/>
        <end position="35"/>
    </location>
</feature>
<name>A0A1H2A2N8_9PSED</name>
<gene>
    <name evidence="6" type="ORF">F7R14_04625</name>
    <name evidence="7" type="ORF">SAMN04490191_4279</name>
</gene>
<dbReference type="InterPro" id="IPR011701">
    <property type="entry name" value="MFS"/>
</dbReference>
<reference evidence="6 9" key="3">
    <citation type="submission" date="2019-09" db="EMBL/GenBank/DDBJ databases">
        <title>Draft genome sequences of 48 bacterial type strains from the CCUG.</title>
        <authorList>
            <person name="Tunovic T."/>
            <person name="Pineiro-Iglesias B."/>
            <person name="Unosson C."/>
            <person name="Inganas E."/>
            <person name="Ohlen M."/>
            <person name="Cardew S."/>
            <person name="Jensie-Markopoulos S."/>
            <person name="Salva-Serra F."/>
            <person name="Jaen-Luchoro D."/>
            <person name="Karlsson R."/>
            <person name="Svensson-Stadler L."/>
            <person name="Chun J."/>
            <person name="Moore E."/>
        </authorList>
    </citation>
    <scope>NUCLEOTIDE SEQUENCE [LARGE SCALE GENOMIC DNA]</scope>
    <source>
        <strain evidence="6 9">CCUG 51522</strain>
    </source>
</reference>
<keyword evidence="3 4" id="KW-0472">Membrane</keyword>
<dbReference type="InterPro" id="IPR036259">
    <property type="entry name" value="MFS_trans_sf"/>
</dbReference>
<dbReference type="RefSeq" id="WP_050682525.1">
    <property type="nucleotide sequence ID" value="NZ_JABTYG010000001.1"/>
</dbReference>
<feature type="transmembrane region" description="Helical" evidence="4">
    <location>
        <begin position="105"/>
        <end position="126"/>
    </location>
</feature>
<reference evidence="8" key="2">
    <citation type="submission" date="2016-10" db="EMBL/GenBank/DDBJ databases">
        <authorList>
            <person name="Varghese N."/>
            <person name="Submissions S."/>
        </authorList>
    </citation>
    <scope>NUCLEOTIDE SEQUENCE [LARGE SCALE GENOMIC DNA]</scope>
    <source>
        <strain evidence="8">BS3782</strain>
    </source>
</reference>
<feature type="transmembrane region" description="Helical" evidence="4">
    <location>
        <begin position="170"/>
        <end position="190"/>
    </location>
</feature>
<dbReference type="Gene3D" id="1.20.1250.20">
    <property type="entry name" value="MFS general substrate transporter like domains"/>
    <property type="match status" value="2"/>
</dbReference>
<evidence type="ECO:0000313" key="8">
    <source>
        <dbReference type="Proteomes" id="UP000182814"/>
    </source>
</evidence>
<dbReference type="PANTHER" id="PTHR23523">
    <property type="match status" value="1"/>
</dbReference>
<feature type="transmembrane region" description="Helical" evidence="4">
    <location>
        <begin position="47"/>
        <end position="70"/>
    </location>
</feature>
<feature type="transmembrane region" description="Helical" evidence="4">
    <location>
        <begin position="250"/>
        <end position="276"/>
    </location>
</feature>
<evidence type="ECO:0000256" key="3">
    <source>
        <dbReference type="ARBA" id="ARBA00023136"/>
    </source>
</evidence>
<keyword evidence="2 4" id="KW-1133">Transmembrane helix</keyword>
<feature type="transmembrane region" description="Helical" evidence="4">
    <location>
        <begin position="138"/>
        <end position="158"/>
    </location>
</feature>
<reference evidence="7" key="1">
    <citation type="submission" date="2016-10" db="EMBL/GenBank/DDBJ databases">
        <authorList>
            <person name="de Groot N.N."/>
        </authorList>
    </citation>
    <scope>NUCLEOTIDE SEQUENCE [LARGE SCALE GENOMIC DNA]</scope>
    <source>
        <strain evidence="7">BS3782</strain>
    </source>
</reference>
<dbReference type="Proteomes" id="UP000182814">
    <property type="component" value="Chromosome I"/>
</dbReference>
<dbReference type="PROSITE" id="PS50850">
    <property type="entry name" value="MFS"/>
    <property type="match status" value="1"/>
</dbReference>
<dbReference type="Proteomes" id="UP000434925">
    <property type="component" value="Unassembled WGS sequence"/>
</dbReference>
<feature type="transmembrane region" description="Helical" evidence="4">
    <location>
        <begin position="218"/>
        <end position="238"/>
    </location>
</feature>
<feature type="transmembrane region" description="Helical" evidence="4">
    <location>
        <begin position="82"/>
        <end position="99"/>
    </location>
</feature>
<evidence type="ECO:0000256" key="1">
    <source>
        <dbReference type="ARBA" id="ARBA00022692"/>
    </source>
</evidence>
<evidence type="ECO:0000313" key="6">
    <source>
        <dbReference type="EMBL" id="KAB0507153.1"/>
    </source>
</evidence>
<evidence type="ECO:0000259" key="5">
    <source>
        <dbReference type="PROSITE" id="PS50850"/>
    </source>
</evidence>
<evidence type="ECO:0000313" key="7">
    <source>
        <dbReference type="EMBL" id="SDT40042.1"/>
    </source>
</evidence>
<dbReference type="GO" id="GO:0022857">
    <property type="term" value="F:transmembrane transporter activity"/>
    <property type="evidence" value="ECO:0007669"/>
    <property type="project" value="InterPro"/>
</dbReference>
<feature type="transmembrane region" description="Helical" evidence="4">
    <location>
        <begin position="308"/>
        <end position="330"/>
    </location>
</feature>
<protein>
    <submittedName>
        <fullName evidence="6 7">MFS transporter</fullName>
    </submittedName>
</protein>
<dbReference type="EMBL" id="LT629746">
    <property type="protein sequence ID" value="SDT40042.1"/>
    <property type="molecule type" value="Genomic_DNA"/>
</dbReference>
<keyword evidence="8" id="KW-1185">Reference proteome</keyword>
<proteinExistence type="predicted"/>
<dbReference type="Pfam" id="PF07690">
    <property type="entry name" value="MFS_1"/>
    <property type="match status" value="1"/>
</dbReference>
<dbReference type="EMBL" id="VZPO01000002">
    <property type="protein sequence ID" value="KAB0507153.1"/>
    <property type="molecule type" value="Genomic_DNA"/>
</dbReference>
<feature type="transmembrane region" description="Helical" evidence="4">
    <location>
        <begin position="342"/>
        <end position="365"/>
    </location>
</feature>
<dbReference type="SUPFAM" id="SSF103473">
    <property type="entry name" value="MFS general substrate transporter"/>
    <property type="match status" value="1"/>
</dbReference>
<dbReference type="InterPro" id="IPR052524">
    <property type="entry name" value="MFS_Cyanate_Porter"/>
</dbReference>
<accession>A0A1H2A2N8</accession>
<dbReference type="InterPro" id="IPR020846">
    <property type="entry name" value="MFS_dom"/>
</dbReference>
<organism evidence="7 8">
    <name type="scientific">Pseudomonas lini</name>
    <dbReference type="NCBI Taxonomy" id="163011"/>
    <lineage>
        <taxon>Bacteria</taxon>
        <taxon>Pseudomonadati</taxon>
        <taxon>Pseudomonadota</taxon>
        <taxon>Gammaproteobacteria</taxon>
        <taxon>Pseudomonadales</taxon>
        <taxon>Pseudomonadaceae</taxon>
        <taxon>Pseudomonas</taxon>
    </lineage>
</organism>
<feature type="domain" description="Major facilitator superfamily (MFS) profile" evidence="5">
    <location>
        <begin position="217"/>
        <end position="398"/>
    </location>
</feature>